<comment type="similarity">
    <text evidence="2">Belongs to the glycosyltransferase 28 family.</text>
</comment>
<evidence type="ECO:0000313" key="8">
    <source>
        <dbReference type="Proteomes" id="UP000034531"/>
    </source>
</evidence>
<feature type="domain" description="Glycosyl transferase family 28 C-terminal" evidence="5">
    <location>
        <begin position="196"/>
        <end position="295"/>
    </location>
</feature>
<dbReference type="Pfam" id="PF06925">
    <property type="entry name" value="MGDG_synth"/>
    <property type="match status" value="1"/>
</dbReference>
<dbReference type="PANTHER" id="PTHR43025">
    <property type="entry name" value="MONOGALACTOSYLDIACYLGLYCEROL SYNTHASE"/>
    <property type="match status" value="1"/>
</dbReference>
<comment type="subcellular location">
    <subcellularLocation>
        <location evidence="1">Membrane</location>
    </subcellularLocation>
</comment>
<comment type="caution">
    <text evidence="7">The sequence shown here is derived from an EMBL/GenBank/DDBJ whole genome shotgun (WGS) entry which is preliminary data.</text>
</comment>
<evidence type="ECO:0000256" key="4">
    <source>
        <dbReference type="ARBA" id="ARBA00022679"/>
    </source>
</evidence>
<evidence type="ECO:0000313" key="7">
    <source>
        <dbReference type="EMBL" id="KKR49860.1"/>
    </source>
</evidence>
<organism evidence="7 8">
    <name type="scientific">Candidatus Curtissbacteria bacterium GW2011_GWA1_40_16</name>
    <dbReference type="NCBI Taxonomy" id="1618405"/>
    <lineage>
        <taxon>Bacteria</taxon>
        <taxon>Candidatus Curtissiibacteriota</taxon>
    </lineage>
</organism>
<name>A0A0G0TS23_9BACT</name>
<keyword evidence="3" id="KW-0328">Glycosyltransferase</keyword>
<keyword evidence="4" id="KW-0808">Transferase</keyword>
<dbReference type="Gene3D" id="3.40.50.2000">
    <property type="entry name" value="Glycogen Phosphorylase B"/>
    <property type="match status" value="1"/>
</dbReference>
<gene>
    <name evidence="7" type="ORF">UT84_C0018G0016</name>
</gene>
<sequence length="376" mass="43060">MKIQKPVVSIFSTIWGHKSIGEAVNDALKDKFETHLNLITPEKIFVKPYNTAYHFFPSLTKIPFKVSQLKYLRKIAENFFSKSYTKKIEMLIKQQKPDVVVSTYFAFNFSLTRLIKKYKFLPINIIADPRTFHKLSLSPKMYNFAFDDVAIRYALKTEAKRDTLVKCGWFVRKNFHKCSDKNVIRRQLNLAPNKFTVTVVGGSEGTFTILKILPAFINSTKSIQVIFICGNNKALYTSLRALTKMLSLNKKNKPNFYAKGFIKNTHKYLQASDIVIGKAGPNLLFETVATQTPFFAISHIAGQEDGNLEIIKDYNLGFVEERSSRAVSLTKKIIASPNILDRFQTPLEKLAEYNRSSYSILSKFIEEKLLKENKSS</sequence>
<dbReference type="InterPro" id="IPR009695">
    <property type="entry name" value="Diacylglyc_glucosyltr_N"/>
</dbReference>
<dbReference type="InterPro" id="IPR007235">
    <property type="entry name" value="Glyco_trans_28_C"/>
</dbReference>
<dbReference type="GO" id="GO:0009247">
    <property type="term" value="P:glycolipid biosynthetic process"/>
    <property type="evidence" value="ECO:0007669"/>
    <property type="project" value="InterPro"/>
</dbReference>
<dbReference type="Proteomes" id="UP000034531">
    <property type="component" value="Unassembled WGS sequence"/>
</dbReference>
<protein>
    <submittedName>
        <fullName evidence="7">MurG2</fullName>
    </submittedName>
</protein>
<evidence type="ECO:0000256" key="1">
    <source>
        <dbReference type="ARBA" id="ARBA00004370"/>
    </source>
</evidence>
<dbReference type="InterPro" id="IPR050519">
    <property type="entry name" value="Glycosyltransf_28_UgtP"/>
</dbReference>
<dbReference type="Pfam" id="PF04101">
    <property type="entry name" value="Glyco_tran_28_C"/>
    <property type="match status" value="1"/>
</dbReference>
<dbReference type="AlphaFoldDB" id="A0A0G0TS23"/>
<evidence type="ECO:0000256" key="2">
    <source>
        <dbReference type="ARBA" id="ARBA00006962"/>
    </source>
</evidence>
<evidence type="ECO:0000259" key="5">
    <source>
        <dbReference type="Pfam" id="PF04101"/>
    </source>
</evidence>
<dbReference type="GO" id="GO:0016020">
    <property type="term" value="C:membrane"/>
    <property type="evidence" value="ECO:0007669"/>
    <property type="project" value="UniProtKB-SubCell"/>
</dbReference>
<dbReference type="GO" id="GO:0016758">
    <property type="term" value="F:hexosyltransferase activity"/>
    <property type="evidence" value="ECO:0007669"/>
    <property type="project" value="InterPro"/>
</dbReference>
<feature type="domain" description="Diacylglycerol glucosyltransferase N-terminal" evidence="6">
    <location>
        <begin position="40"/>
        <end position="141"/>
    </location>
</feature>
<dbReference type="EMBL" id="LBYI01000018">
    <property type="protein sequence ID" value="KKR49860.1"/>
    <property type="molecule type" value="Genomic_DNA"/>
</dbReference>
<proteinExistence type="inferred from homology"/>
<evidence type="ECO:0000259" key="6">
    <source>
        <dbReference type="Pfam" id="PF06925"/>
    </source>
</evidence>
<dbReference type="SUPFAM" id="SSF53756">
    <property type="entry name" value="UDP-Glycosyltransferase/glycogen phosphorylase"/>
    <property type="match status" value="1"/>
</dbReference>
<reference evidence="7 8" key="1">
    <citation type="journal article" date="2015" name="Nature">
        <title>rRNA introns, odd ribosomes, and small enigmatic genomes across a large radiation of phyla.</title>
        <authorList>
            <person name="Brown C.T."/>
            <person name="Hug L.A."/>
            <person name="Thomas B.C."/>
            <person name="Sharon I."/>
            <person name="Castelle C.J."/>
            <person name="Singh A."/>
            <person name="Wilkins M.J."/>
            <person name="Williams K.H."/>
            <person name="Banfield J.F."/>
        </authorList>
    </citation>
    <scope>NUCLEOTIDE SEQUENCE [LARGE SCALE GENOMIC DNA]</scope>
</reference>
<accession>A0A0G0TS23</accession>
<evidence type="ECO:0000256" key="3">
    <source>
        <dbReference type="ARBA" id="ARBA00022676"/>
    </source>
</evidence>
<dbReference type="PANTHER" id="PTHR43025:SF3">
    <property type="entry name" value="MONOGALACTOSYLDIACYLGLYCEROL SYNTHASE 1, CHLOROPLASTIC"/>
    <property type="match status" value="1"/>
</dbReference>